<dbReference type="Proteomes" id="UP000633365">
    <property type="component" value="Unassembled WGS sequence"/>
</dbReference>
<keyword evidence="1" id="KW-0812">Transmembrane</keyword>
<feature type="transmembrane region" description="Helical" evidence="1">
    <location>
        <begin position="119"/>
        <end position="141"/>
    </location>
</feature>
<keyword evidence="3" id="KW-1185">Reference proteome</keyword>
<evidence type="ECO:0000313" key="2">
    <source>
        <dbReference type="EMBL" id="MBK6089154.1"/>
    </source>
</evidence>
<feature type="transmembrane region" description="Helical" evidence="1">
    <location>
        <begin position="12"/>
        <end position="29"/>
    </location>
</feature>
<dbReference type="SUPFAM" id="SSF53649">
    <property type="entry name" value="Alkaline phosphatase-like"/>
    <property type="match status" value="1"/>
</dbReference>
<comment type="caution">
    <text evidence="2">The sequence shown here is derived from an EMBL/GenBank/DDBJ whole genome shotgun (WGS) entry which is preliminary data.</text>
</comment>
<evidence type="ECO:0000256" key="1">
    <source>
        <dbReference type="SAM" id="Phobius"/>
    </source>
</evidence>
<evidence type="ECO:0008006" key="4">
    <source>
        <dbReference type="Google" id="ProtNLM"/>
    </source>
</evidence>
<sequence>MEDKHYSLKHRFAFGAMTAALFCFTLLVYGPLSLYVTGNDEMWFSFRSLLTPVIVVSLIGFVVMTLLLSLPKGVFHKVLCCLTFGISLGLYVQCSFFNISYGSGVLDGSQIAWMDYTTYGAIDSAMWAACIAMPFALFMVFKRSWRHVLMVAAVFIIFTQIAGLSLDLYKNQNTLDKLSHEVTTDGIYELSDKDNTLVFVLSSMDKEYFDEYKKEHPDVENQLRGFTEYTNVLSTGSDSLVSVPAMLTGEVYKKDVKYTEYVNGAWNANNAFDVLQKYDADARVYADDKYFGNAAVRKVDNISDRAKDKDAYKVIGSTMYRYTLYKAVPHYMKQLFWMSLSDYSNFKSNNTYNPDADDKFFADYDKAEGFTYTDKYPCAVRVYHLKGAKAPYRLTSEGEKDPDGTSRTEQIEGEFSCIFKMIDDLKSNGKFENAQIVITADNGNEDYNQRPMLLYKDKNAIDVYRTSAAPVTLFDLPATLASSVTKDYAKIGTGKTFDDAEKSTPKRERYFYRSVGSNAESRIEEYLINSAELDSKKIKLTNSYLLNGGVVENYVLGKELTFTEDETAAMYCKSGFGHTNGWRTIINGQTAQMEIPLDDLPGNLTDLHAYFNVLNVYEETDCVITANDVTVYTGRLGNDARNHGLNFLIPTDVIGRDKTIRLTFTFPELYEDTDVMALTSFKIYKQ</sequence>
<protein>
    <recommendedName>
        <fullName evidence="4">Sulfatase N-terminal domain-containing protein</fullName>
    </recommendedName>
</protein>
<feature type="transmembrane region" description="Helical" evidence="1">
    <location>
        <begin position="49"/>
        <end position="71"/>
    </location>
</feature>
<evidence type="ECO:0000313" key="3">
    <source>
        <dbReference type="Proteomes" id="UP000633365"/>
    </source>
</evidence>
<keyword evidence="1" id="KW-1133">Transmembrane helix</keyword>
<gene>
    <name evidence="2" type="ORF">JKK62_10980</name>
</gene>
<dbReference type="EMBL" id="JAEQMG010000117">
    <property type="protein sequence ID" value="MBK6089154.1"/>
    <property type="molecule type" value="Genomic_DNA"/>
</dbReference>
<proteinExistence type="predicted"/>
<accession>A0A934WSK3</accession>
<dbReference type="AlphaFoldDB" id="A0A934WSK3"/>
<feature type="transmembrane region" description="Helical" evidence="1">
    <location>
        <begin position="148"/>
        <end position="169"/>
    </location>
</feature>
<feature type="transmembrane region" description="Helical" evidence="1">
    <location>
        <begin position="78"/>
        <end position="99"/>
    </location>
</feature>
<dbReference type="InterPro" id="IPR017850">
    <property type="entry name" value="Alkaline_phosphatase_core_sf"/>
</dbReference>
<organism evidence="2 3">
    <name type="scientific">Ruminococcus difficilis</name>
    <dbReference type="NCBI Taxonomy" id="2763069"/>
    <lineage>
        <taxon>Bacteria</taxon>
        <taxon>Bacillati</taxon>
        <taxon>Bacillota</taxon>
        <taxon>Clostridia</taxon>
        <taxon>Eubacteriales</taxon>
        <taxon>Oscillospiraceae</taxon>
        <taxon>Ruminococcus</taxon>
    </lineage>
</organism>
<name>A0A934WSK3_9FIRM</name>
<keyword evidence="1" id="KW-0472">Membrane</keyword>
<reference evidence="2" key="1">
    <citation type="submission" date="2021-01" db="EMBL/GenBank/DDBJ databases">
        <title>Genome public.</title>
        <authorList>
            <person name="Liu C."/>
            <person name="Sun Q."/>
        </authorList>
    </citation>
    <scope>NUCLEOTIDE SEQUENCE</scope>
    <source>
        <strain evidence="2">M6</strain>
    </source>
</reference>
<dbReference type="Gene3D" id="3.40.720.10">
    <property type="entry name" value="Alkaline Phosphatase, subunit A"/>
    <property type="match status" value="1"/>
</dbReference>
<dbReference type="RefSeq" id="WP_201427947.1">
    <property type="nucleotide sequence ID" value="NZ_JAEQMG010000117.1"/>
</dbReference>